<name>A0ABT4VDG7_9HELI</name>
<dbReference type="EMBL" id="JAQHXR010000001">
    <property type="protein sequence ID" value="MDA3968185.1"/>
    <property type="molecule type" value="Genomic_DNA"/>
</dbReference>
<feature type="transmembrane region" description="Helical" evidence="1">
    <location>
        <begin position="44"/>
        <end position="64"/>
    </location>
</feature>
<organism evidence="2 3">
    <name type="scientific">Helicobacter ibis</name>
    <dbReference type="NCBI Taxonomy" id="2962633"/>
    <lineage>
        <taxon>Bacteria</taxon>
        <taxon>Pseudomonadati</taxon>
        <taxon>Campylobacterota</taxon>
        <taxon>Epsilonproteobacteria</taxon>
        <taxon>Campylobacterales</taxon>
        <taxon>Helicobacteraceae</taxon>
        <taxon>Helicobacter</taxon>
    </lineage>
</organism>
<comment type="caution">
    <text evidence="2">The sequence shown here is derived from an EMBL/GenBank/DDBJ whole genome shotgun (WGS) entry which is preliminary data.</text>
</comment>
<keyword evidence="1" id="KW-0472">Membrane</keyword>
<dbReference type="RefSeq" id="WP_271020482.1">
    <property type="nucleotide sequence ID" value="NZ_JAQHXR010000001.1"/>
</dbReference>
<keyword evidence="1" id="KW-0812">Transmembrane</keyword>
<sequence length="338" mass="39477">MKFKYYFGASLFFIIILGLYVYSLSGYSYSYNVPFVDSVITLPIAVWFVIPIFLFFIVVVFLEIGGSFRLWQKRQAYKNDYKLLLTQIESQILNKEFPLKQPKMNRYKALSIILHNLTFDIKDGVPLKSGDERLDELIALLGDVKRGEYVNLKKFNPNNDSSFIRQNTLNEIHIDNKFAIEVLKKSIYKDEIKLEAFKKLLETEPNDAKRFLNEVKFDKNTADFVMELCKAGKIDLSNEEIAKICMSVGYSKDNYVSLAHKLKERYEPPVWVGIFESLSSKDENAELSYMYVLLELEMIDEAKERLNTHAQNEFINLRAYMDLKTLGKKYPLELFLKL</sequence>
<keyword evidence="3" id="KW-1185">Reference proteome</keyword>
<dbReference type="Proteomes" id="UP001210261">
    <property type="component" value="Unassembled WGS sequence"/>
</dbReference>
<evidence type="ECO:0008006" key="4">
    <source>
        <dbReference type="Google" id="ProtNLM"/>
    </source>
</evidence>
<keyword evidence="1" id="KW-1133">Transmembrane helix</keyword>
<evidence type="ECO:0000313" key="2">
    <source>
        <dbReference type="EMBL" id="MDA3968185.1"/>
    </source>
</evidence>
<accession>A0ABT4VDG7</accession>
<evidence type="ECO:0000313" key="3">
    <source>
        <dbReference type="Proteomes" id="UP001210261"/>
    </source>
</evidence>
<protein>
    <recommendedName>
        <fullName evidence="4">Periplasmic protein</fullName>
    </recommendedName>
</protein>
<evidence type="ECO:0000256" key="1">
    <source>
        <dbReference type="SAM" id="Phobius"/>
    </source>
</evidence>
<gene>
    <name evidence="2" type="ORF">PF021_00675</name>
</gene>
<reference evidence="2 3" key="1">
    <citation type="submission" date="2023-01" db="EMBL/GenBank/DDBJ databases">
        <title>Description of Helicobacter ibis sp. nov. isolated from faecal droppings of black-faced ibis (Theristicus melanopis).</title>
        <authorList>
            <person name="Lopez-Cantillo M."/>
            <person name="Vidal-Veuthey B."/>
            <person name="Mella A."/>
            <person name="De La Haba R."/>
            <person name="Collado L."/>
        </authorList>
    </citation>
    <scope>NUCLEOTIDE SEQUENCE [LARGE SCALE GENOMIC DNA]</scope>
    <source>
        <strain evidence="2 3">A82</strain>
    </source>
</reference>
<feature type="transmembrane region" description="Helical" evidence="1">
    <location>
        <begin position="5"/>
        <end position="24"/>
    </location>
</feature>
<proteinExistence type="predicted"/>